<gene>
    <name evidence="1" type="ORF">ACFSB2_22395</name>
</gene>
<dbReference type="RefSeq" id="WP_377945310.1">
    <property type="nucleotide sequence ID" value="NZ_JBHUCX010000092.1"/>
</dbReference>
<keyword evidence="2" id="KW-1185">Reference proteome</keyword>
<organism evidence="1 2">
    <name type="scientific">Alicyclobacillus fodiniaquatilis</name>
    <dbReference type="NCBI Taxonomy" id="1661150"/>
    <lineage>
        <taxon>Bacteria</taxon>
        <taxon>Bacillati</taxon>
        <taxon>Bacillota</taxon>
        <taxon>Bacilli</taxon>
        <taxon>Bacillales</taxon>
        <taxon>Alicyclobacillaceae</taxon>
        <taxon>Alicyclobacillus</taxon>
    </lineage>
</organism>
<evidence type="ECO:0000313" key="1">
    <source>
        <dbReference type="EMBL" id="MFD1677416.1"/>
    </source>
</evidence>
<evidence type="ECO:0000313" key="2">
    <source>
        <dbReference type="Proteomes" id="UP001597079"/>
    </source>
</evidence>
<reference evidence="2" key="1">
    <citation type="journal article" date="2019" name="Int. J. Syst. Evol. Microbiol.">
        <title>The Global Catalogue of Microorganisms (GCM) 10K type strain sequencing project: providing services to taxonomists for standard genome sequencing and annotation.</title>
        <authorList>
            <consortium name="The Broad Institute Genomics Platform"/>
            <consortium name="The Broad Institute Genome Sequencing Center for Infectious Disease"/>
            <person name="Wu L."/>
            <person name="Ma J."/>
        </authorList>
    </citation>
    <scope>NUCLEOTIDE SEQUENCE [LARGE SCALE GENOMIC DNA]</scope>
    <source>
        <strain evidence="2">CGMCC 1.12286</strain>
    </source>
</reference>
<accession>A0ABW4JM41</accession>
<comment type="caution">
    <text evidence="1">The sequence shown here is derived from an EMBL/GenBank/DDBJ whole genome shotgun (WGS) entry which is preliminary data.</text>
</comment>
<sequence>MDSELQIQLTLFAHGVVQSVLVRRSELPAAAAFLACNSVAHYHVEPIALDDEEWFQLSPATEPLWDTAPPMQHTACQY</sequence>
<protein>
    <submittedName>
        <fullName evidence="1">Uncharacterized protein</fullName>
    </submittedName>
</protein>
<dbReference type="EMBL" id="JBHUCX010000092">
    <property type="protein sequence ID" value="MFD1677416.1"/>
    <property type="molecule type" value="Genomic_DNA"/>
</dbReference>
<name>A0ABW4JM41_9BACL</name>
<dbReference type="Proteomes" id="UP001597079">
    <property type="component" value="Unassembled WGS sequence"/>
</dbReference>
<proteinExistence type="predicted"/>